<keyword evidence="1" id="KW-0285">Flavoprotein</keyword>
<proteinExistence type="predicted"/>
<evidence type="ECO:0000313" key="7">
    <source>
        <dbReference type="EMBL" id="TLV03568.1"/>
    </source>
</evidence>
<reference evidence="7 8" key="1">
    <citation type="submission" date="2019-05" db="EMBL/GenBank/DDBJ databases">
        <authorList>
            <person name="Qu J.-H."/>
        </authorList>
    </citation>
    <scope>NUCLEOTIDE SEQUENCE [LARGE SCALE GENOMIC DNA]</scope>
    <source>
        <strain evidence="7 8">T17</strain>
    </source>
</reference>
<dbReference type="PANTHER" id="PTHR46091:SF3">
    <property type="entry name" value="AMINE OXIDASE DOMAIN-CONTAINING PROTEIN"/>
    <property type="match status" value="1"/>
</dbReference>
<evidence type="ECO:0000313" key="8">
    <source>
        <dbReference type="Proteomes" id="UP000306402"/>
    </source>
</evidence>
<comment type="caution">
    <text evidence="7">The sequence shown here is derived from an EMBL/GenBank/DDBJ whole genome shotgun (WGS) entry which is preliminary data.</text>
</comment>
<dbReference type="Gene3D" id="3.50.50.60">
    <property type="entry name" value="FAD/NAD(P)-binding domain"/>
    <property type="match status" value="2"/>
</dbReference>
<organism evidence="7 8">
    <name type="scientific">Dyadobacter luticola</name>
    <dbReference type="NCBI Taxonomy" id="1979387"/>
    <lineage>
        <taxon>Bacteria</taxon>
        <taxon>Pseudomonadati</taxon>
        <taxon>Bacteroidota</taxon>
        <taxon>Cytophagia</taxon>
        <taxon>Cytophagales</taxon>
        <taxon>Spirosomataceae</taxon>
        <taxon>Dyadobacter</taxon>
    </lineage>
</organism>
<evidence type="ECO:0000256" key="1">
    <source>
        <dbReference type="ARBA" id="ARBA00022630"/>
    </source>
</evidence>
<dbReference type="OrthoDB" id="9789960at2"/>
<dbReference type="PANTHER" id="PTHR46091">
    <property type="entry name" value="BLR7054 PROTEIN"/>
    <property type="match status" value="1"/>
</dbReference>
<dbReference type="InterPro" id="IPR002937">
    <property type="entry name" value="Amino_oxidase"/>
</dbReference>
<sequence>MQAATGQKEYDFVIVGSGLGGLACAGILAKEGYSVVVLEKNHQIGGHLQVYSRGKSIFDTGVHYVGSLDPGENLYQFFKYLGILDKLKLKRMDEDKVDVIRFDDGSEYAYAQGFEHFEEQLISYFPEEKNAIETYCEKIRDICSKFPLYNLRVSDENHYQTDGSVTGLNAYDYIASLTENVRLRNVLAGANLLYAGVKEKTPFYVHALITKSYLSGAYKFIDGGSQIAIQLSRVIRQHGGQIFKHKKVVSANYHENGEVSEVVLENGETVRGRQFISNVHPSMTIDIFGSDRFLNVYKNRVHGLKNSISTFLVHITFLEKSFEYLNYNIYQHHIDNVWDGVEYDQETWPQTYFICTPYISKTGQYADSMSIMTYMNAQETEKWSGTFSTVAEPGKRDEEYLEFKKEKEKQVIRKLENVFPGISEKVKSVHSASPLTFRDYIGNRDGSLYGIEKDSGSAARTQINTKTRIPNLHLTGQNISLHGILGVTVSAFITCFSFIDKHILVDKVKNA</sequence>
<dbReference type="Proteomes" id="UP000306402">
    <property type="component" value="Unassembled WGS sequence"/>
</dbReference>
<keyword evidence="2" id="KW-0732">Signal</keyword>
<dbReference type="SUPFAM" id="SSF51905">
    <property type="entry name" value="FAD/NAD(P)-binding domain"/>
    <property type="match status" value="1"/>
</dbReference>
<accession>A0A5R9L556</accession>
<evidence type="ECO:0000256" key="3">
    <source>
        <dbReference type="ARBA" id="ARBA00022827"/>
    </source>
</evidence>
<evidence type="ECO:0000256" key="2">
    <source>
        <dbReference type="ARBA" id="ARBA00022729"/>
    </source>
</evidence>
<evidence type="ECO:0000256" key="5">
    <source>
        <dbReference type="ARBA" id="ARBA00023027"/>
    </source>
</evidence>
<evidence type="ECO:0000256" key="4">
    <source>
        <dbReference type="ARBA" id="ARBA00022857"/>
    </source>
</evidence>
<keyword evidence="4" id="KW-0521">NADP</keyword>
<dbReference type="EMBL" id="VCEJ01000002">
    <property type="protein sequence ID" value="TLV03568.1"/>
    <property type="molecule type" value="Genomic_DNA"/>
</dbReference>
<dbReference type="InterPro" id="IPR052206">
    <property type="entry name" value="Retinol_saturase"/>
</dbReference>
<dbReference type="RefSeq" id="WP_138364777.1">
    <property type="nucleotide sequence ID" value="NZ_VCEJ01000002.1"/>
</dbReference>
<feature type="domain" description="Amine oxidase" evidence="6">
    <location>
        <begin position="19"/>
        <end position="420"/>
    </location>
</feature>
<dbReference type="PRINTS" id="PR00411">
    <property type="entry name" value="PNDRDTASEI"/>
</dbReference>
<evidence type="ECO:0000259" key="6">
    <source>
        <dbReference type="Pfam" id="PF01593"/>
    </source>
</evidence>
<dbReference type="InterPro" id="IPR036188">
    <property type="entry name" value="FAD/NAD-bd_sf"/>
</dbReference>
<gene>
    <name evidence="7" type="ORF">FEN17_08175</name>
</gene>
<dbReference type="AlphaFoldDB" id="A0A5R9L556"/>
<name>A0A5R9L556_9BACT</name>
<keyword evidence="5" id="KW-0520">NAD</keyword>
<keyword evidence="8" id="KW-1185">Reference proteome</keyword>
<protein>
    <submittedName>
        <fullName evidence="7">NAD(P)/FAD-dependent oxidoreductase</fullName>
    </submittedName>
</protein>
<dbReference type="Pfam" id="PF01593">
    <property type="entry name" value="Amino_oxidase"/>
    <property type="match status" value="1"/>
</dbReference>
<keyword evidence="3" id="KW-0274">FAD</keyword>
<dbReference type="GO" id="GO:0016491">
    <property type="term" value="F:oxidoreductase activity"/>
    <property type="evidence" value="ECO:0007669"/>
    <property type="project" value="InterPro"/>
</dbReference>